<evidence type="ECO:0000313" key="1">
    <source>
        <dbReference type="EMBL" id="CAF1320815.1"/>
    </source>
</evidence>
<evidence type="ECO:0000313" key="2">
    <source>
        <dbReference type="EMBL" id="CAF4130757.1"/>
    </source>
</evidence>
<dbReference type="Proteomes" id="UP000677228">
    <property type="component" value="Unassembled WGS sequence"/>
</dbReference>
<feature type="non-terminal residue" evidence="2">
    <location>
        <position position="1"/>
    </location>
</feature>
<name>A0A8S2R088_9BILA</name>
<reference evidence="2" key="1">
    <citation type="submission" date="2021-02" db="EMBL/GenBank/DDBJ databases">
        <authorList>
            <person name="Nowell W R."/>
        </authorList>
    </citation>
    <scope>NUCLEOTIDE SEQUENCE</scope>
</reference>
<organism evidence="2 3">
    <name type="scientific">Didymodactylos carnosus</name>
    <dbReference type="NCBI Taxonomy" id="1234261"/>
    <lineage>
        <taxon>Eukaryota</taxon>
        <taxon>Metazoa</taxon>
        <taxon>Spiralia</taxon>
        <taxon>Gnathifera</taxon>
        <taxon>Rotifera</taxon>
        <taxon>Eurotatoria</taxon>
        <taxon>Bdelloidea</taxon>
        <taxon>Philodinida</taxon>
        <taxon>Philodinidae</taxon>
        <taxon>Didymodactylos</taxon>
    </lineage>
</organism>
<protein>
    <submittedName>
        <fullName evidence="2">Uncharacterized protein</fullName>
    </submittedName>
</protein>
<dbReference type="EMBL" id="CAJOBA010042315">
    <property type="protein sequence ID" value="CAF4130757.1"/>
    <property type="molecule type" value="Genomic_DNA"/>
</dbReference>
<proteinExistence type="predicted"/>
<evidence type="ECO:0000313" key="3">
    <source>
        <dbReference type="Proteomes" id="UP000682733"/>
    </source>
</evidence>
<dbReference type="Proteomes" id="UP000682733">
    <property type="component" value="Unassembled WGS sequence"/>
</dbReference>
<dbReference type="AlphaFoldDB" id="A0A8S2R088"/>
<gene>
    <name evidence="1" type="ORF">OVA965_LOCUS29428</name>
    <name evidence="2" type="ORF">TMI583_LOCUS30201</name>
</gene>
<dbReference type="EMBL" id="CAJNOK010020710">
    <property type="protein sequence ID" value="CAF1320815.1"/>
    <property type="molecule type" value="Genomic_DNA"/>
</dbReference>
<accession>A0A8S2R088</accession>
<sequence>NSHYGTISKGQAQQMLKRSKITNSVYSTPKVTVTAKSALATSESARTIDNIVESIDSSHIDDDSTRTGSN</sequence>
<comment type="caution">
    <text evidence="2">The sequence shown here is derived from an EMBL/GenBank/DDBJ whole genome shotgun (WGS) entry which is preliminary data.</text>
</comment>